<reference evidence="1 2" key="1">
    <citation type="submission" date="2023-07" db="EMBL/GenBank/DDBJ databases">
        <title>Sequencing the genomes of 1000 actinobacteria strains.</title>
        <authorList>
            <person name="Klenk H.-P."/>
        </authorList>
    </citation>
    <scope>NUCLEOTIDE SEQUENCE [LARGE SCALE GENOMIC DNA]</scope>
    <source>
        <strain evidence="1 2">DSM 45805</strain>
    </source>
</reference>
<keyword evidence="2" id="KW-1185">Reference proteome</keyword>
<evidence type="ECO:0000313" key="2">
    <source>
        <dbReference type="Proteomes" id="UP001229651"/>
    </source>
</evidence>
<organism evidence="1 2">
    <name type="scientific">Amycolatopsis thermophila</name>
    <dbReference type="NCBI Taxonomy" id="206084"/>
    <lineage>
        <taxon>Bacteria</taxon>
        <taxon>Bacillati</taxon>
        <taxon>Actinomycetota</taxon>
        <taxon>Actinomycetes</taxon>
        <taxon>Pseudonocardiales</taxon>
        <taxon>Pseudonocardiaceae</taxon>
        <taxon>Amycolatopsis</taxon>
    </lineage>
</organism>
<protein>
    <submittedName>
        <fullName evidence="1">Uncharacterized protein</fullName>
    </submittedName>
</protein>
<comment type="caution">
    <text evidence="1">The sequence shown here is derived from an EMBL/GenBank/DDBJ whole genome shotgun (WGS) entry which is preliminary data.</text>
</comment>
<dbReference type="EMBL" id="JAUSUT010000001">
    <property type="protein sequence ID" value="MDQ0379594.1"/>
    <property type="molecule type" value="Genomic_DNA"/>
</dbReference>
<evidence type="ECO:0000313" key="1">
    <source>
        <dbReference type="EMBL" id="MDQ0379594.1"/>
    </source>
</evidence>
<accession>A0ABU0EWA4</accession>
<proteinExistence type="predicted"/>
<gene>
    <name evidence="1" type="ORF">FB470_003588</name>
</gene>
<dbReference type="Proteomes" id="UP001229651">
    <property type="component" value="Unassembled WGS sequence"/>
</dbReference>
<name>A0ABU0EWA4_9PSEU</name>
<sequence>MLHDVNTEWGELLFQALGEGIVGSHHCGPAARV</sequence>